<sequence>MRALLGPLRHRPYRFLLAGRLVTVAGNSVAPIALAFAVLDLTGSATDLGLVVGARSLANVVFLLAGGLLADRLPRQLILVGSGALAAVTQGAIAALVLGGQATIPLLVALSAVNGAVSAFAMPASSALLPQTVPAAELKQANALGRLGVTSVTIGGAAAGGVLVAAFGAGWGLAVDAAAFALGLVLFALLRVPSVRAARSAGARHDLRVGWREFAGRTWLWVVVATFGVLNAAWAGAVNVLGPTLADDTFGRGNWGLILAANAAGMAAGAVVALRVRVRRLLRYGCVAMLAWVPFVAALAVAPSVLVLVPVSFVAGVAVEQFGVAWETSVQDNIPADRLARVYSYDMLGSFVAIPLGQVAAGPLAGLLGRREALLVAAGVMLLAVLAMLASRSVRTLRYEPTP</sequence>
<reference evidence="7" key="1">
    <citation type="journal article" date="2014" name="Int. J. Syst. Evol. Microbiol.">
        <title>Complete genome sequence of Corynebacterium casei LMG S-19264T (=DSM 44701T), isolated from a smear-ripened cheese.</title>
        <authorList>
            <consortium name="US DOE Joint Genome Institute (JGI-PGF)"/>
            <person name="Walter F."/>
            <person name="Albersmeier A."/>
            <person name="Kalinowski J."/>
            <person name="Ruckert C."/>
        </authorList>
    </citation>
    <scope>NUCLEOTIDE SEQUENCE</scope>
    <source>
        <strain evidence="7">JCM 3090</strain>
    </source>
</reference>
<dbReference type="Proteomes" id="UP000649739">
    <property type="component" value="Unassembled WGS sequence"/>
</dbReference>
<comment type="subcellular location">
    <subcellularLocation>
        <location evidence="1">Cell membrane</location>
        <topology evidence="1">Multi-pass membrane protein</topology>
    </subcellularLocation>
</comment>
<keyword evidence="8" id="KW-1185">Reference proteome</keyword>
<dbReference type="EMBL" id="BMQB01000003">
    <property type="protein sequence ID" value="GGJ87161.1"/>
    <property type="molecule type" value="Genomic_DNA"/>
</dbReference>
<evidence type="ECO:0000256" key="6">
    <source>
        <dbReference type="SAM" id="Phobius"/>
    </source>
</evidence>
<dbReference type="Pfam" id="PF07690">
    <property type="entry name" value="MFS_1"/>
    <property type="match status" value="1"/>
</dbReference>
<name>A0A8J3B9I9_9ACTN</name>
<feature type="transmembrane region" description="Helical" evidence="6">
    <location>
        <begin position="48"/>
        <end position="70"/>
    </location>
</feature>
<dbReference type="AlphaFoldDB" id="A0A8J3B9I9"/>
<feature type="transmembrane region" description="Helical" evidence="6">
    <location>
        <begin position="373"/>
        <end position="390"/>
    </location>
</feature>
<dbReference type="InterPro" id="IPR036259">
    <property type="entry name" value="MFS_trans_sf"/>
</dbReference>
<evidence type="ECO:0000256" key="2">
    <source>
        <dbReference type="ARBA" id="ARBA00022475"/>
    </source>
</evidence>
<keyword evidence="4 6" id="KW-1133">Transmembrane helix</keyword>
<dbReference type="InterPro" id="IPR011701">
    <property type="entry name" value="MFS"/>
</dbReference>
<comment type="caution">
    <text evidence="7">The sequence shown here is derived from an EMBL/GenBank/DDBJ whole genome shotgun (WGS) entry which is preliminary data.</text>
</comment>
<organism evidence="7 8">
    <name type="scientific">Pilimelia anulata</name>
    <dbReference type="NCBI Taxonomy" id="53371"/>
    <lineage>
        <taxon>Bacteria</taxon>
        <taxon>Bacillati</taxon>
        <taxon>Actinomycetota</taxon>
        <taxon>Actinomycetes</taxon>
        <taxon>Micromonosporales</taxon>
        <taxon>Micromonosporaceae</taxon>
        <taxon>Pilimelia</taxon>
    </lineage>
</organism>
<dbReference type="PANTHER" id="PTHR23513:SF11">
    <property type="entry name" value="STAPHYLOFERRIN A TRANSPORTER"/>
    <property type="match status" value="1"/>
</dbReference>
<feature type="transmembrane region" description="Helical" evidence="6">
    <location>
        <begin position="104"/>
        <end position="122"/>
    </location>
</feature>
<reference evidence="7" key="2">
    <citation type="submission" date="2020-09" db="EMBL/GenBank/DDBJ databases">
        <authorList>
            <person name="Sun Q."/>
            <person name="Ohkuma M."/>
        </authorList>
    </citation>
    <scope>NUCLEOTIDE SEQUENCE</scope>
    <source>
        <strain evidence="7">JCM 3090</strain>
    </source>
</reference>
<keyword evidence="5 6" id="KW-0472">Membrane</keyword>
<feature type="transmembrane region" description="Helical" evidence="6">
    <location>
        <begin position="255"/>
        <end position="274"/>
    </location>
</feature>
<feature type="transmembrane region" description="Helical" evidence="6">
    <location>
        <begin position="347"/>
        <end position="367"/>
    </location>
</feature>
<evidence type="ECO:0000256" key="4">
    <source>
        <dbReference type="ARBA" id="ARBA00022989"/>
    </source>
</evidence>
<dbReference type="SUPFAM" id="SSF103473">
    <property type="entry name" value="MFS general substrate transporter"/>
    <property type="match status" value="1"/>
</dbReference>
<keyword evidence="2" id="KW-1003">Cell membrane</keyword>
<dbReference type="CDD" id="cd06173">
    <property type="entry name" value="MFS_MefA_like"/>
    <property type="match status" value="1"/>
</dbReference>
<keyword evidence="3 6" id="KW-0812">Transmembrane</keyword>
<feature type="transmembrane region" description="Helical" evidence="6">
    <location>
        <begin position="214"/>
        <end position="235"/>
    </location>
</feature>
<proteinExistence type="predicted"/>
<feature type="transmembrane region" description="Helical" evidence="6">
    <location>
        <begin position="173"/>
        <end position="193"/>
    </location>
</feature>
<evidence type="ECO:0000313" key="8">
    <source>
        <dbReference type="Proteomes" id="UP000649739"/>
    </source>
</evidence>
<feature type="transmembrane region" description="Helical" evidence="6">
    <location>
        <begin position="77"/>
        <end position="98"/>
    </location>
</feature>
<feature type="transmembrane region" description="Helical" evidence="6">
    <location>
        <begin position="21"/>
        <end position="42"/>
    </location>
</feature>
<evidence type="ECO:0000313" key="7">
    <source>
        <dbReference type="EMBL" id="GGJ87161.1"/>
    </source>
</evidence>
<dbReference type="Gene3D" id="1.20.1250.20">
    <property type="entry name" value="MFS general substrate transporter like domains"/>
    <property type="match status" value="1"/>
</dbReference>
<protein>
    <submittedName>
        <fullName evidence="7">MFS transporter</fullName>
    </submittedName>
</protein>
<dbReference type="PANTHER" id="PTHR23513">
    <property type="entry name" value="INTEGRAL MEMBRANE EFFLUX PROTEIN-RELATED"/>
    <property type="match status" value="1"/>
</dbReference>
<dbReference type="GO" id="GO:0022857">
    <property type="term" value="F:transmembrane transporter activity"/>
    <property type="evidence" value="ECO:0007669"/>
    <property type="project" value="InterPro"/>
</dbReference>
<evidence type="ECO:0000256" key="3">
    <source>
        <dbReference type="ARBA" id="ARBA00022692"/>
    </source>
</evidence>
<evidence type="ECO:0000256" key="1">
    <source>
        <dbReference type="ARBA" id="ARBA00004651"/>
    </source>
</evidence>
<evidence type="ECO:0000256" key="5">
    <source>
        <dbReference type="ARBA" id="ARBA00023136"/>
    </source>
</evidence>
<gene>
    <name evidence="7" type="ORF">GCM10010123_15930</name>
</gene>
<feature type="transmembrane region" description="Helical" evidence="6">
    <location>
        <begin position="281"/>
        <end position="301"/>
    </location>
</feature>
<accession>A0A8J3B9I9</accession>
<feature type="transmembrane region" description="Helical" evidence="6">
    <location>
        <begin position="143"/>
        <end position="167"/>
    </location>
</feature>
<dbReference type="RefSeq" id="WP_189169820.1">
    <property type="nucleotide sequence ID" value="NZ_BMQB01000003.1"/>
</dbReference>
<dbReference type="GO" id="GO:0005886">
    <property type="term" value="C:plasma membrane"/>
    <property type="evidence" value="ECO:0007669"/>
    <property type="project" value="UniProtKB-SubCell"/>
</dbReference>